<feature type="compositionally biased region" description="Low complexity" evidence="1">
    <location>
        <begin position="21"/>
        <end position="39"/>
    </location>
</feature>
<dbReference type="Proteomes" id="UP001224775">
    <property type="component" value="Unassembled WGS sequence"/>
</dbReference>
<organism evidence="2 3">
    <name type="scientific">Skeletonema marinoi</name>
    <dbReference type="NCBI Taxonomy" id="267567"/>
    <lineage>
        <taxon>Eukaryota</taxon>
        <taxon>Sar</taxon>
        <taxon>Stramenopiles</taxon>
        <taxon>Ochrophyta</taxon>
        <taxon>Bacillariophyta</taxon>
        <taxon>Coscinodiscophyceae</taxon>
        <taxon>Thalassiosirophycidae</taxon>
        <taxon>Thalassiosirales</taxon>
        <taxon>Skeletonemataceae</taxon>
        <taxon>Skeletonema</taxon>
        <taxon>Skeletonema marinoi-dohrnii complex</taxon>
    </lineage>
</organism>
<proteinExistence type="predicted"/>
<feature type="non-terminal residue" evidence="2">
    <location>
        <position position="260"/>
    </location>
</feature>
<accession>A0AAD8XSN7</accession>
<reference evidence="2" key="1">
    <citation type="submission" date="2023-06" db="EMBL/GenBank/DDBJ databases">
        <title>Survivors Of The Sea: Transcriptome response of Skeletonema marinoi to long-term dormancy.</title>
        <authorList>
            <person name="Pinder M.I.M."/>
            <person name="Kourtchenko O."/>
            <person name="Robertson E.K."/>
            <person name="Larsson T."/>
            <person name="Maumus F."/>
            <person name="Osuna-Cruz C.M."/>
            <person name="Vancaester E."/>
            <person name="Stenow R."/>
            <person name="Vandepoele K."/>
            <person name="Ploug H."/>
            <person name="Bruchert V."/>
            <person name="Godhe A."/>
            <person name="Topel M."/>
        </authorList>
    </citation>
    <scope>NUCLEOTIDE SEQUENCE</scope>
    <source>
        <strain evidence="2">R05AC</strain>
    </source>
</reference>
<comment type="caution">
    <text evidence="2">The sequence shown here is derived from an EMBL/GenBank/DDBJ whole genome shotgun (WGS) entry which is preliminary data.</text>
</comment>
<evidence type="ECO:0000313" key="2">
    <source>
        <dbReference type="EMBL" id="KAK1733116.1"/>
    </source>
</evidence>
<gene>
    <name evidence="2" type="ORF">QTG54_016254</name>
</gene>
<evidence type="ECO:0000313" key="3">
    <source>
        <dbReference type="Proteomes" id="UP001224775"/>
    </source>
</evidence>
<dbReference type="AlphaFoldDB" id="A0AAD8XSN7"/>
<feature type="region of interest" description="Disordered" evidence="1">
    <location>
        <begin position="1"/>
        <end position="39"/>
    </location>
</feature>
<name>A0AAD8XSN7_9STRA</name>
<sequence length="260" mass="29319">MFLSLRSHPDIADVADDDDYNNSNNGSSSSSSSSGGSTRGSISPYITCKGYRPIVHNFPLPNGAMVPIGEELLTVGLPNENILWEHADLDTAPALRNDDTNERWWTNAITFEEGEATFQKYFDAPEINGPEGSLSIVRAHDGFIGKASGVCESFDPRGHRGEACFYNYVARWRDQKPFSGMHFFDWLDYGTGRSLFERNKKKNFLPDLNDDMVGQIPDEGCVKKKFNSRTVHFFNDTERQEHEIYLSPSEDGQQVIARYK</sequence>
<protein>
    <submittedName>
        <fullName evidence="2">Uncharacterized protein</fullName>
    </submittedName>
</protein>
<keyword evidence="3" id="KW-1185">Reference proteome</keyword>
<dbReference type="EMBL" id="JATAAI010000054">
    <property type="protein sequence ID" value="KAK1733116.1"/>
    <property type="molecule type" value="Genomic_DNA"/>
</dbReference>
<evidence type="ECO:0000256" key="1">
    <source>
        <dbReference type="SAM" id="MobiDB-lite"/>
    </source>
</evidence>